<sequence length="214" mass="23664">MPFVLWALWLRRPPTVVTALPLQSTGYGSEGSSGHGSRAHLLHGMWDLPRTGLEPVSLALVAPAGFLIHFLISVLCCEVVPAGFLIPYVMWAFSVDPDGILISFEYGPILVSLFLLGSSSPLCEVVPAGFLIPFVVRVLWCEVVPAAFLIPCVMWAFVMWTLWYEVFPAWFLIPFVEVMRNGAGTTSHQRVNIIKEMWSPAGTISHQNPTLQRG</sequence>
<keyword evidence="4" id="KW-1185">Reference proteome</keyword>
<evidence type="ECO:0000256" key="1">
    <source>
        <dbReference type="SAM" id="Phobius"/>
    </source>
</evidence>
<gene>
    <name evidence="3" type="ORF">BU61_5826</name>
</gene>
<feature type="chain" id="PRO_5046600059" evidence="2">
    <location>
        <begin position="20"/>
        <end position="214"/>
    </location>
</feature>
<protein>
    <submittedName>
        <fullName evidence="3">Not available</fullName>
    </submittedName>
</protein>
<keyword evidence="2" id="KW-0732">Signal</keyword>
<evidence type="ECO:0000256" key="2">
    <source>
        <dbReference type="SAM" id="SignalP"/>
    </source>
</evidence>
<dbReference type="EMBL" id="PGGH01048820">
    <property type="protein sequence ID" value="NIG58582.1"/>
    <property type="molecule type" value="Genomic_DNA"/>
</dbReference>
<feature type="transmembrane region" description="Helical" evidence="1">
    <location>
        <begin position="110"/>
        <end position="136"/>
    </location>
</feature>
<evidence type="ECO:0000313" key="3">
    <source>
        <dbReference type="EMBL" id="NIG58582.1"/>
    </source>
</evidence>
<keyword evidence="1" id="KW-0472">Membrane</keyword>
<feature type="transmembrane region" description="Helical" evidence="1">
    <location>
        <begin position="66"/>
        <end position="89"/>
    </location>
</feature>
<evidence type="ECO:0000313" key="4">
    <source>
        <dbReference type="Proteomes" id="UP001165941"/>
    </source>
</evidence>
<feature type="transmembrane region" description="Helical" evidence="1">
    <location>
        <begin position="148"/>
        <end position="173"/>
    </location>
</feature>
<organism evidence="3 4">
    <name type="scientific">Pontoporia blainvillei</name>
    <name type="common">Franciscana</name>
    <name type="synonym">Delphinus blainvillei</name>
    <dbReference type="NCBI Taxonomy" id="48723"/>
    <lineage>
        <taxon>Eukaryota</taxon>
        <taxon>Metazoa</taxon>
        <taxon>Chordata</taxon>
        <taxon>Craniata</taxon>
        <taxon>Vertebrata</taxon>
        <taxon>Euteleostomi</taxon>
        <taxon>Mammalia</taxon>
        <taxon>Eutheria</taxon>
        <taxon>Laurasiatheria</taxon>
        <taxon>Artiodactyla</taxon>
        <taxon>Whippomorpha</taxon>
        <taxon>Cetacea</taxon>
        <taxon>Odontoceti</taxon>
        <taxon>Pontoporiidae</taxon>
        <taxon>Pontoporia</taxon>
    </lineage>
</organism>
<proteinExistence type="predicted"/>
<keyword evidence="1" id="KW-1133">Transmembrane helix</keyword>
<reference evidence="3" key="1">
    <citation type="submission" date="2018-05" db="EMBL/GenBank/DDBJ databases">
        <authorList>
            <person name="Pedro S.L.S."/>
            <person name="Freitas R.C."/>
            <person name="Barreto A.S."/>
            <person name="Lima A.O.S."/>
        </authorList>
    </citation>
    <scope>NUCLEOTIDE SEQUENCE</scope>
    <source>
        <strain evidence="3">BP203</strain>
        <tissue evidence="3">Muscle</tissue>
    </source>
</reference>
<feature type="signal peptide" evidence="2">
    <location>
        <begin position="1"/>
        <end position="19"/>
    </location>
</feature>
<dbReference type="Proteomes" id="UP001165941">
    <property type="component" value="Unassembled WGS sequence"/>
</dbReference>
<accession>A0ABX0S0C4</accession>
<comment type="caution">
    <text evidence="3">The sequence shown here is derived from an EMBL/GenBank/DDBJ whole genome shotgun (WGS) entry which is preliminary data.</text>
</comment>
<keyword evidence="1" id="KW-0812">Transmembrane</keyword>
<name>A0ABX0S0C4_PONBL</name>